<dbReference type="InterPro" id="IPR009057">
    <property type="entry name" value="Homeodomain-like_sf"/>
</dbReference>
<dbReference type="AlphaFoldDB" id="A0A1H0TZG4"/>
<keyword evidence="4" id="KW-1185">Reference proteome</keyword>
<dbReference type="SUPFAM" id="SSF46689">
    <property type="entry name" value="Homeodomain-like"/>
    <property type="match status" value="1"/>
</dbReference>
<dbReference type="STRING" id="504798.SAMN05421871_110293"/>
<keyword evidence="1 3" id="KW-0238">DNA-binding</keyword>
<evidence type="ECO:0000313" key="3">
    <source>
        <dbReference type="EMBL" id="SDP59333.1"/>
    </source>
</evidence>
<evidence type="ECO:0000259" key="2">
    <source>
        <dbReference type="Pfam" id="PF00440"/>
    </source>
</evidence>
<sequence length="181" mass="20400">MAGKRDWLREGISILTEEGSQALTIDRLCGRLGLTKGSFYHHFAGMTGYKAALLEHYERIGTQRFIEAVEADPVEPVVMLDRLLDLVMASTELGLDTAMRAWAQQDPQAGEMMARVDQARVEYMESLWLRHRGDAAEARMVGQLLYAVHVGARHMLPPLQRHELGGVYRLLLDRLKGWTGP</sequence>
<dbReference type="RefSeq" id="WP_091381323.1">
    <property type="nucleotide sequence ID" value="NZ_FNDV01000010.1"/>
</dbReference>
<dbReference type="Pfam" id="PF00440">
    <property type="entry name" value="TetR_N"/>
    <property type="match status" value="1"/>
</dbReference>
<dbReference type="Proteomes" id="UP000199651">
    <property type="component" value="Unassembled WGS sequence"/>
</dbReference>
<dbReference type="OrthoDB" id="3218408at2"/>
<dbReference type="GO" id="GO:0003677">
    <property type="term" value="F:DNA binding"/>
    <property type="evidence" value="ECO:0007669"/>
    <property type="project" value="UniProtKB-KW"/>
</dbReference>
<dbReference type="Gene3D" id="1.10.357.10">
    <property type="entry name" value="Tetracycline Repressor, domain 2"/>
    <property type="match status" value="1"/>
</dbReference>
<feature type="domain" description="HTH tetR-type" evidence="2">
    <location>
        <begin position="13"/>
        <end position="46"/>
    </location>
</feature>
<accession>A0A1H0TZG4</accession>
<name>A0A1H0TZG4_9PSEU</name>
<evidence type="ECO:0000313" key="4">
    <source>
        <dbReference type="Proteomes" id="UP000199651"/>
    </source>
</evidence>
<dbReference type="InterPro" id="IPR001647">
    <property type="entry name" value="HTH_TetR"/>
</dbReference>
<reference evidence="4" key="1">
    <citation type="submission" date="2016-10" db="EMBL/GenBank/DDBJ databases">
        <authorList>
            <person name="Varghese N."/>
            <person name="Submissions S."/>
        </authorList>
    </citation>
    <scope>NUCLEOTIDE SEQUENCE [LARGE SCALE GENOMIC DNA]</scope>
    <source>
        <strain evidence="4">IBRC-M 10655</strain>
    </source>
</reference>
<proteinExistence type="predicted"/>
<evidence type="ECO:0000256" key="1">
    <source>
        <dbReference type="ARBA" id="ARBA00023125"/>
    </source>
</evidence>
<protein>
    <submittedName>
        <fullName evidence="3">DNA-binding transcriptional regulator, AcrR family</fullName>
    </submittedName>
</protein>
<organism evidence="3 4">
    <name type="scientific">Actinokineospora alba</name>
    <dbReference type="NCBI Taxonomy" id="504798"/>
    <lineage>
        <taxon>Bacteria</taxon>
        <taxon>Bacillati</taxon>
        <taxon>Actinomycetota</taxon>
        <taxon>Actinomycetes</taxon>
        <taxon>Pseudonocardiales</taxon>
        <taxon>Pseudonocardiaceae</taxon>
        <taxon>Actinokineospora</taxon>
    </lineage>
</organism>
<gene>
    <name evidence="3" type="ORF">SAMN05192558_110293</name>
</gene>
<dbReference type="EMBL" id="FNJB01000010">
    <property type="protein sequence ID" value="SDP59333.1"/>
    <property type="molecule type" value="Genomic_DNA"/>
</dbReference>